<reference evidence="1" key="1">
    <citation type="submission" date="2021-05" db="EMBL/GenBank/DDBJ databases">
        <title>Genomic insights into ecological role and evolution of a novel Thermoplasmata order Candidatus Sysuiplasmatales.</title>
        <authorList>
            <person name="Yuan Y."/>
        </authorList>
    </citation>
    <scope>NUCLEOTIDE SEQUENCE</scope>
    <source>
        <strain evidence="1">TUT19-bin139</strain>
    </source>
</reference>
<accession>A0A8J8CFD2</accession>
<dbReference type="InterPro" id="IPR011991">
    <property type="entry name" value="ArsR-like_HTH"/>
</dbReference>
<dbReference type="InterPro" id="IPR036390">
    <property type="entry name" value="WH_DNA-bd_sf"/>
</dbReference>
<gene>
    <name evidence="1" type="ORF">KIY12_00935</name>
</gene>
<dbReference type="InterPro" id="IPR036388">
    <property type="entry name" value="WH-like_DNA-bd_sf"/>
</dbReference>
<dbReference type="PANTHER" id="PTHR38600:SF2">
    <property type="entry name" value="SLL0088 PROTEIN"/>
    <property type="match status" value="1"/>
</dbReference>
<dbReference type="Pfam" id="PF13412">
    <property type="entry name" value="HTH_24"/>
    <property type="match status" value="1"/>
</dbReference>
<evidence type="ECO:0000313" key="1">
    <source>
        <dbReference type="EMBL" id="MBX8643286.1"/>
    </source>
</evidence>
<organism evidence="1 2">
    <name type="scientific">Candidatus Sysuiplasma superficiale</name>
    <dbReference type="NCBI Taxonomy" id="2823368"/>
    <lineage>
        <taxon>Archaea</taxon>
        <taxon>Methanobacteriati</taxon>
        <taxon>Thermoplasmatota</taxon>
        <taxon>Thermoplasmata</taxon>
        <taxon>Candidatus Sysuiplasmatales</taxon>
        <taxon>Candidatus Sysuiplasmataceae</taxon>
        <taxon>Candidatus Sysuiplasma</taxon>
    </lineage>
</organism>
<dbReference type="Proteomes" id="UP000750197">
    <property type="component" value="Unassembled WGS sequence"/>
</dbReference>
<name>A0A8J8CFD2_9ARCH</name>
<proteinExistence type="predicted"/>
<dbReference type="SUPFAM" id="SSF46785">
    <property type="entry name" value="Winged helix' DNA-binding domain"/>
    <property type="match status" value="1"/>
</dbReference>
<dbReference type="PANTHER" id="PTHR38600">
    <property type="entry name" value="TRANSCRIPTIONAL REGULATORY PROTEIN"/>
    <property type="match status" value="1"/>
</dbReference>
<comment type="caution">
    <text evidence="1">The sequence shown here is derived from an EMBL/GenBank/DDBJ whole genome shotgun (WGS) entry which is preliminary data.</text>
</comment>
<evidence type="ECO:0000313" key="2">
    <source>
        <dbReference type="Proteomes" id="UP000750197"/>
    </source>
</evidence>
<dbReference type="CDD" id="cd00090">
    <property type="entry name" value="HTH_ARSR"/>
    <property type="match status" value="1"/>
</dbReference>
<dbReference type="Gene3D" id="1.10.10.10">
    <property type="entry name" value="Winged helix-like DNA-binding domain superfamily/Winged helix DNA-binding domain"/>
    <property type="match status" value="1"/>
</dbReference>
<protein>
    <submittedName>
        <fullName evidence="1">Transcriptional regulator</fullName>
    </submittedName>
</protein>
<sequence length="230" mass="26216">MTARRHYEPDDELVQTDIMDKASHSTRNAIIAIVKQNGETSMKTIATALGISKMAVSKHLSNLERDRLVQKRVLRAGVGRPEYRYSLTPNAHYLFPTSYPYIALSALSFIEEKTGRDGINEFFERRKSELMARYSARLANLSSEEKVRELARIREEEGFLAEAERLPDGTAILAEHNCPLMQVASRYGAACSKELELFRSLLGDRVERTHWIVDGQHMCRYVIRPKEPGC</sequence>
<dbReference type="AlphaFoldDB" id="A0A8J8CFD2"/>
<dbReference type="EMBL" id="JAHEAC010000003">
    <property type="protein sequence ID" value="MBX8643286.1"/>
    <property type="molecule type" value="Genomic_DNA"/>
</dbReference>